<evidence type="ECO:0000256" key="1">
    <source>
        <dbReference type="ARBA" id="ARBA00001933"/>
    </source>
</evidence>
<feature type="modified residue" description="N6-(pyridoxal phosphate)lysine" evidence="5">
    <location>
        <position position="298"/>
    </location>
</feature>
<keyword evidence="4 6" id="KW-0456">Lyase</keyword>
<comment type="caution">
    <text evidence="7">The sequence shown here is derived from an EMBL/GenBank/DDBJ whole genome shotgun (WGS) entry which is preliminary data.</text>
</comment>
<comment type="cofactor">
    <cofactor evidence="1 5 6">
        <name>pyridoxal 5'-phosphate</name>
        <dbReference type="ChEBI" id="CHEBI:597326"/>
    </cofactor>
</comment>
<keyword evidence="3 5" id="KW-0663">Pyridoxal phosphate</keyword>
<comment type="similarity">
    <text evidence="6">Belongs to the group II decarboxylase family.</text>
</comment>
<evidence type="ECO:0000256" key="4">
    <source>
        <dbReference type="ARBA" id="ARBA00023239"/>
    </source>
</evidence>
<evidence type="ECO:0000313" key="8">
    <source>
        <dbReference type="Proteomes" id="UP000317691"/>
    </source>
</evidence>
<evidence type="ECO:0000256" key="3">
    <source>
        <dbReference type="ARBA" id="ARBA00022898"/>
    </source>
</evidence>
<dbReference type="InterPro" id="IPR002129">
    <property type="entry name" value="PyrdxlP-dep_de-COase"/>
</dbReference>
<dbReference type="Proteomes" id="UP000317691">
    <property type="component" value="Unassembled WGS sequence"/>
</dbReference>
<evidence type="ECO:0000256" key="5">
    <source>
        <dbReference type="PIRSR" id="PIRSR602129-50"/>
    </source>
</evidence>
<organism evidence="7 8">
    <name type="scientific">Eiseniibacteriota bacterium</name>
    <dbReference type="NCBI Taxonomy" id="2212470"/>
    <lineage>
        <taxon>Bacteria</taxon>
        <taxon>Candidatus Eiseniibacteriota</taxon>
    </lineage>
</organism>
<sequence>MLDLEGFRALAHRAADLAADIMEGVARGPVYRPMSPEERGALLDIRLPERGQPLEAALEFAREKILSHPMGNGHPRFFGWVNSPPAPAGVAAELLAAALNPSVAGGDHAAVYLERGVVRWLMELVGFPVAGSMGLLTSGGSVASLVGLAGARHKAALADGWNVREEGLQGGRPRLILYLTDEGHSALRKAAEILGLGSASVRTVPTDAGLRMNVTSLRAAIAADRGNGLRPFCVAASAGTVNLGAIDPLAEIADVCAKESLWLHVDGAYGAFGAASPALARLYDGMERADSLALDPHKWLSVPIECGCAIVRDGSLLRDTFSLVPPYLRTEEGKGFGGLPWFSEYGPQQTRGFRALKLWMTIHSLGRDGVVARVERHVALARRLASRIDEASDFERLADGPLSIVCFRYAPPSLRGKDERLNELNKSVMERIQAGGEAFVSGTTIGGRFALRACVLHDDTTEADVDALVEIARRTGEACAR</sequence>
<dbReference type="PANTHER" id="PTHR11999:SF70">
    <property type="entry name" value="MIP05841P"/>
    <property type="match status" value="1"/>
</dbReference>
<evidence type="ECO:0000256" key="6">
    <source>
        <dbReference type="RuleBase" id="RU000382"/>
    </source>
</evidence>
<dbReference type="AlphaFoldDB" id="A0A538TRI5"/>
<dbReference type="Gene3D" id="3.40.640.10">
    <property type="entry name" value="Type I PLP-dependent aspartate aminotransferase-like (Major domain)"/>
    <property type="match status" value="1"/>
</dbReference>
<name>A0A538TRI5_UNCEI</name>
<dbReference type="GO" id="GO:0006520">
    <property type="term" value="P:amino acid metabolic process"/>
    <property type="evidence" value="ECO:0007669"/>
    <property type="project" value="InterPro"/>
</dbReference>
<dbReference type="PRINTS" id="PR00800">
    <property type="entry name" value="YHDCRBOXLASE"/>
</dbReference>
<dbReference type="GO" id="GO:0030170">
    <property type="term" value="F:pyridoxal phosphate binding"/>
    <property type="evidence" value="ECO:0007669"/>
    <property type="project" value="InterPro"/>
</dbReference>
<dbReference type="InterPro" id="IPR015424">
    <property type="entry name" value="PyrdxlP-dep_Trfase"/>
</dbReference>
<proteinExistence type="inferred from homology"/>
<protein>
    <submittedName>
        <fullName evidence="7">Amino acid decarboxylase</fullName>
    </submittedName>
</protein>
<reference evidence="7 8" key="1">
    <citation type="journal article" date="2019" name="Nat. Microbiol.">
        <title>Mediterranean grassland soil C-N compound turnover is dependent on rainfall and depth, and is mediated by genomically divergent microorganisms.</title>
        <authorList>
            <person name="Diamond S."/>
            <person name="Andeer P.F."/>
            <person name="Li Z."/>
            <person name="Crits-Christoph A."/>
            <person name="Burstein D."/>
            <person name="Anantharaman K."/>
            <person name="Lane K.R."/>
            <person name="Thomas B.C."/>
            <person name="Pan C."/>
            <person name="Northen T.R."/>
            <person name="Banfield J.F."/>
        </authorList>
    </citation>
    <scope>NUCLEOTIDE SEQUENCE [LARGE SCALE GENOMIC DNA]</scope>
    <source>
        <strain evidence="7">WS_9</strain>
    </source>
</reference>
<evidence type="ECO:0000313" key="7">
    <source>
        <dbReference type="EMBL" id="TMQ66246.1"/>
    </source>
</evidence>
<dbReference type="InterPro" id="IPR015421">
    <property type="entry name" value="PyrdxlP-dep_Trfase_major"/>
</dbReference>
<dbReference type="GO" id="GO:0016831">
    <property type="term" value="F:carboxy-lyase activity"/>
    <property type="evidence" value="ECO:0007669"/>
    <property type="project" value="UniProtKB-KW"/>
</dbReference>
<dbReference type="InterPro" id="IPR010977">
    <property type="entry name" value="Aromatic_deC"/>
</dbReference>
<dbReference type="PANTHER" id="PTHR11999">
    <property type="entry name" value="GROUP II PYRIDOXAL-5-PHOSPHATE DECARBOXYLASE"/>
    <property type="match status" value="1"/>
</dbReference>
<evidence type="ECO:0000256" key="2">
    <source>
        <dbReference type="ARBA" id="ARBA00022793"/>
    </source>
</evidence>
<dbReference type="Gene3D" id="3.90.1150.170">
    <property type="match status" value="2"/>
</dbReference>
<dbReference type="Pfam" id="PF00282">
    <property type="entry name" value="Pyridoxal_deC"/>
    <property type="match status" value="1"/>
</dbReference>
<gene>
    <name evidence="7" type="ORF">E6K79_02520</name>
</gene>
<keyword evidence="2" id="KW-0210">Decarboxylase</keyword>
<dbReference type="SUPFAM" id="SSF53383">
    <property type="entry name" value="PLP-dependent transferases"/>
    <property type="match status" value="1"/>
</dbReference>
<dbReference type="EMBL" id="VBOZ01000009">
    <property type="protein sequence ID" value="TMQ66246.1"/>
    <property type="molecule type" value="Genomic_DNA"/>
</dbReference>
<dbReference type="GO" id="GO:0019752">
    <property type="term" value="P:carboxylic acid metabolic process"/>
    <property type="evidence" value="ECO:0007669"/>
    <property type="project" value="InterPro"/>
</dbReference>
<accession>A0A538TRI5</accession>